<dbReference type="RefSeq" id="WP_160202542.1">
    <property type="nucleotide sequence ID" value="NZ_QXWK01000021.1"/>
</dbReference>
<dbReference type="Proteomes" id="UP000446866">
    <property type="component" value="Unassembled WGS sequence"/>
</dbReference>
<proteinExistence type="predicted"/>
<dbReference type="AlphaFoldDB" id="A0A845QKV9"/>
<reference evidence="1 2" key="1">
    <citation type="submission" date="2018-08" db="EMBL/GenBank/DDBJ databases">
        <title>Murine metabolic-syndrome-specific gut microbial biobank.</title>
        <authorList>
            <person name="Liu C."/>
        </authorList>
    </citation>
    <scope>NUCLEOTIDE SEQUENCE [LARGE SCALE GENOMIC DNA]</scope>
    <source>
        <strain evidence="1 2">28</strain>
    </source>
</reference>
<sequence length="104" mass="12006">MGFPFCLGGRVADKISIAQKRWVEHGEDKNYSSNKSWYDDLAGRALEQLGIENDLIPLQTRQTHERTGYKLHTPTLRLYFSFLALAFFEGRAQYLQKNPLKLAD</sequence>
<dbReference type="EMBL" id="QXWK01000021">
    <property type="protein sequence ID" value="NBH62256.1"/>
    <property type="molecule type" value="Genomic_DNA"/>
</dbReference>
<gene>
    <name evidence="1" type="ORF">D0435_11395</name>
</gene>
<keyword evidence="2" id="KW-1185">Reference proteome</keyword>
<comment type="caution">
    <text evidence="1">The sequence shown here is derived from an EMBL/GenBank/DDBJ whole genome shotgun (WGS) entry which is preliminary data.</text>
</comment>
<accession>A0A845QKV9</accession>
<evidence type="ECO:0000313" key="1">
    <source>
        <dbReference type="EMBL" id="NBH62256.1"/>
    </source>
</evidence>
<name>A0A845QKV9_9FIRM</name>
<organism evidence="1 2">
    <name type="scientific">Anaerotruncus colihominis</name>
    <dbReference type="NCBI Taxonomy" id="169435"/>
    <lineage>
        <taxon>Bacteria</taxon>
        <taxon>Bacillati</taxon>
        <taxon>Bacillota</taxon>
        <taxon>Clostridia</taxon>
        <taxon>Eubacteriales</taxon>
        <taxon>Oscillospiraceae</taxon>
        <taxon>Anaerotruncus</taxon>
    </lineage>
</organism>
<protein>
    <submittedName>
        <fullName evidence="1">Uncharacterized protein</fullName>
    </submittedName>
</protein>
<evidence type="ECO:0000313" key="2">
    <source>
        <dbReference type="Proteomes" id="UP000446866"/>
    </source>
</evidence>